<evidence type="ECO:0000259" key="16">
    <source>
        <dbReference type="PROSITE" id="PS51066"/>
    </source>
</evidence>
<reference evidence="18 19" key="1">
    <citation type="journal article" date="2019" name="Int. J. Syst. Evol. Microbiol.">
        <title>The Global Catalogue of Microorganisms (GCM) 10K type strain sequencing project: providing services to taxonomists for standard genome sequencing and annotation.</title>
        <authorList>
            <consortium name="The Broad Institute Genomics Platform"/>
            <consortium name="The Broad Institute Genome Sequencing Center for Infectious Disease"/>
            <person name="Wu L."/>
            <person name="Ma J."/>
        </authorList>
    </citation>
    <scope>NUCLEOTIDE SEQUENCE [LARGE SCALE GENOMIC DNA]</scope>
    <source>
        <strain evidence="18 19">JCM 15749</strain>
    </source>
</reference>
<dbReference type="PROSITE" id="PS51068">
    <property type="entry name" value="FPG_CAT"/>
    <property type="match status" value="1"/>
</dbReference>
<evidence type="ECO:0000313" key="19">
    <source>
        <dbReference type="Proteomes" id="UP001501480"/>
    </source>
</evidence>
<feature type="domain" description="Formamidopyrimidine-DNA glycosylase catalytic" evidence="17">
    <location>
        <begin position="2"/>
        <end position="97"/>
    </location>
</feature>
<dbReference type="SUPFAM" id="SSF57716">
    <property type="entry name" value="Glucocorticoid receptor-like (DNA-binding domain)"/>
    <property type="match status" value="1"/>
</dbReference>
<dbReference type="RefSeq" id="WP_344325743.1">
    <property type="nucleotide sequence ID" value="NZ_BAAAPY010000003.1"/>
</dbReference>
<evidence type="ECO:0000259" key="17">
    <source>
        <dbReference type="PROSITE" id="PS51068"/>
    </source>
</evidence>
<evidence type="ECO:0000256" key="13">
    <source>
        <dbReference type="ARBA" id="ARBA00023295"/>
    </source>
</evidence>
<evidence type="ECO:0000256" key="4">
    <source>
        <dbReference type="ARBA" id="ARBA00022723"/>
    </source>
</evidence>
<organism evidence="18 19">
    <name type="scientific">Aeromicrobium halocynthiae</name>
    <dbReference type="NCBI Taxonomy" id="560557"/>
    <lineage>
        <taxon>Bacteria</taxon>
        <taxon>Bacillati</taxon>
        <taxon>Actinomycetota</taxon>
        <taxon>Actinomycetes</taxon>
        <taxon>Propionibacteriales</taxon>
        <taxon>Nocardioidaceae</taxon>
        <taxon>Aeromicrobium</taxon>
    </lineage>
</organism>
<dbReference type="Pfam" id="PF06827">
    <property type="entry name" value="zf-FPG_IleRS"/>
    <property type="match status" value="1"/>
</dbReference>
<keyword evidence="5" id="KW-0227">DNA damage</keyword>
<keyword evidence="12" id="KW-0511">Multifunctional enzyme</keyword>
<dbReference type="InterPro" id="IPR000214">
    <property type="entry name" value="Znf_DNA_glyclase/AP_lyase"/>
</dbReference>
<dbReference type="InterPro" id="IPR012319">
    <property type="entry name" value="FPG_cat"/>
</dbReference>
<dbReference type="Pfam" id="PF06831">
    <property type="entry name" value="H2TH"/>
    <property type="match status" value="1"/>
</dbReference>
<name>A0ABN2VVQ8_9ACTN</name>
<evidence type="ECO:0000256" key="12">
    <source>
        <dbReference type="ARBA" id="ARBA00023268"/>
    </source>
</evidence>
<dbReference type="Gene3D" id="1.10.8.50">
    <property type="match status" value="1"/>
</dbReference>
<keyword evidence="13" id="KW-0326">Glycosidase</keyword>
<dbReference type="InterPro" id="IPR035937">
    <property type="entry name" value="FPG_N"/>
</dbReference>
<keyword evidence="19" id="KW-1185">Reference proteome</keyword>
<protein>
    <recommendedName>
        <fullName evidence="3">DNA-(apurinic or apyrimidinic site) lyase</fullName>
        <ecNumber evidence="3">4.2.99.18</ecNumber>
    </recommendedName>
</protein>
<dbReference type="Pfam" id="PF01149">
    <property type="entry name" value="Fapy_DNA_glyco"/>
    <property type="match status" value="1"/>
</dbReference>
<dbReference type="InterPro" id="IPR010979">
    <property type="entry name" value="Ribosomal_uS13-like_H2TH"/>
</dbReference>
<comment type="catalytic activity">
    <reaction evidence="14">
        <text>2'-deoxyribonucleotide-(2'-deoxyribose 5'-phosphate)-2'-deoxyribonucleotide-DNA = a 3'-end 2'-deoxyribonucleotide-(2,3-dehydro-2,3-deoxyribose 5'-phosphate)-DNA + a 5'-end 5'-phospho-2'-deoxyribonucleoside-DNA + H(+)</text>
        <dbReference type="Rhea" id="RHEA:66592"/>
        <dbReference type="Rhea" id="RHEA-COMP:13180"/>
        <dbReference type="Rhea" id="RHEA-COMP:16897"/>
        <dbReference type="Rhea" id="RHEA-COMP:17067"/>
        <dbReference type="ChEBI" id="CHEBI:15378"/>
        <dbReference type="ChEBI" id="CHEBI:136412"/>
        <dbReference type="ChEBI" id="CHEBI:157695"/>
        <dbReference type="ChEBI" id="CHEBI:167181"/>
        <dbReference type="EC" id="4.2.99.18"/>
    </reaction>
</comment>
<dbReference type="PANTHER" id="PTHR42697:SF3">
    <property type="entry name" value="ENDONUCLEASE 8 1"/>
    <property type="match status" value="1"/>
</dbReference>
<evidence type="ECO:0000256" key="10">
    <source>
        <dbReference type="ARBA" id="ARBA00023204"/>
    </source>
</evidence>
<keyword evidence="6 15" id="KW-0863">Zinc-finger</keyword>
<comment type="caution">
    <text evidence="18">The sequence shown here is derived from an EMBL/GenBank/DDBJ whole genome shotgun (WGS) entry which is preliminary data.</text>
</comment>
<keyword evidence="11" id="KW-0456">Lyase</keyword>
<dbReference type="SUPFAM" id="SSF46946">
    <property type="entry name" value="S13-like H2TH domain"/>
    <property type="match status" value="1"/>
</dbReference>
<dbReference type="PROSITE" id="PS01242">
    <property type="entry name" value="ZF_FPG_1"/>
    <property type="match status" value="1"/>
</dbReference>
<dbReference type="SMART" id="SM00898">
    <property type="entry name" value="Fapy_DNA_glyco"/>
    <property type="match status" value="1"/>
</dbReference>
<dbReference type="InterPro" id="IPR010663">
    <property type="entry name" value="Znf_FPG/IleRS"/>
</dbReference>
<evidence type="ECO:0000256" key="8">
    <source>
        <dbReference type="ARBA" id="ARBA00022833"/>
    </source>
</evidence>
<gene>
    <name evidence="18" type="ORF">GCM10009821_11550</name>
</gene>
<dbReference type="Gene3D" id="3.20.190.10">
    <property type="entry name" value="MutM-like, N-terminal"/>
    <property type="match status" value="1"/>
</dbReference>
<evidence type="ECO:0000256" key="9">
    <source>
        <dbReference type="ARBA" id="ARBA00023125"/>
    </source>
</evidence>
<dbReference type="SMART" id="SM01232">
    <property type="entry name" value="H2TH"/>
    <property type="match status" value="1"/>
</dbReference>
<dbReference type="EC" id="4.2.99.18" evidence="3"/>
<evidence type="ECO:0000256" key="6">
    <source>
        <dbReference type="ARBA" id="ARBA00022771"/>
    </source>
</evidence>
<proteinExistence type="inferred from homology"/>
<evidence type="ECO:0000256" key="1">
    <source>
        <dbReference type="ARBA" id="ARBA00001947"/>
    </source>
</evidence>
<sequence length="270" mass="29864">MPEGHTLHRLARTVQRRLRGQAVESSSPQGRFTAGAAAVDGRELTSAQAWGKHLFVTFDGVAERVHVHLGLYGSFRFSTFDDEPPDPVGQVRWRLVGDGVVGDLRGPTACELLDPHAVDELLDRLGPDPLRRGADPDAAWARISRSRSSIAGLLMDQSVVAGIGNVYRAELLFRHGVPPDLPGRDLPHDVWLRMWDDLVDLMRVGARRGRIETLRPQDDPGRRAGERRSYVYRRAGEPCRICGTPVAGRVLAGRNLFWCPTCQSEARVLG</sequence>
<evidence type="ECO:0000256" key="11">
    <source>
        <dbReference type="ARBA" id="ARBA00023239"/>
    </source>
</evidence>
<dbReference type="InterPro" id="IPR015886">
    <property type="entry name" value="H2TH_FPG"/>
</dbReference>
<dbReference type="CDD" id="cd08970">
    <property type="entry name" value="AcNei1_N"/>
    <property type="match status" value="1"/>
</dbReference>
<evidence type="ECO:0000256" key="7">
    <source>
        <dbReference type="ARBA" id="ARBA00022801"/>
    </source>
</evidence>
<accession>A0ABN2VVQ8</accession>
<evidence type="ECO:0000256" key="14">
    <source>
        <dbReference type="ARBA" id="ARBA00044632"/>
    </source>
</evidence>
<dbReference type="PANTHER" id="PTHR42697">
    <property type="entry name" value="ENDONUCLEASE 8"/>
    <property type="match status" value="1"/>
</dbReference>
<feature type="domain" description="FPG-type" evidence="16">
    <location>
        <begin position="230"/>
        <end position="264"/>
    </location>
</feature>
<keyword evidence="7" id="KW-0378">Hydrolase</keyword>
<dbReference type="EMBL" id="BAAAPY010000003">
    <property type="protein sequence ID" value="GAA2074465.1"/>
    <property type="molecule type" value="Genomic_DNA"/>
</dbReference>
<evidence type="ECO:0000256" key="3">
    <source>
        <dbReference type="ARBA" id="ARBA00012720"/>
    </source>
</evidence>
<comment type="cofactor">
    <cofactor evidence="1">
        <name>Zn(2+)</name>
        <dbReference type="ChEBI" id="CHEBI:29105"/>
    </cofactor>
</comment>
<evidence type="ECO:0000256" key="5">
    <source>
        <dbReference type="ARBA" id="ARBA00022763"/>
    </source>
</evidence>
<dbReference type="SUPFAM" id="SSF81624">
    <property type="entry name" value="N-terminal domain of MutM-like DNA repair proteins"/>
    <property type="match status" value="1"/>
</dbReference>
<keyword evidence="8" id="KW-0862">Zinc</keyword>
<dbReference type="InterPro" id="IPR015887">
    <property type="entry name" value="DNA_glyclase_Znf_dom_DNA_BS"/>
</dbReference>
<dbReference type="PROSITE" id="PS51066">
    <property type="entry name" value="ZF_FPG_2"/>
    <property type="match status" value="1"/>
</dbReference>
<keyword evidence="4" id="KW-0479">Metal-binding</keyword>
<comment type="similarity">
    <text evidence="2">Belongs to the FPG family.</text>
</comment>
<evidence type="ECO:0000256" key="2">
    <source>
        <dbReference type="ARBA" id="ARBA00009409"/>
    </source>
</evidence>
<dbReference type="Proteomes" id="UP001501480">
    <property type="component" value="Unassembled WGS sequence"/>
</dbReference>
<evidence type="ECO:0000313" key="18">
    <source>
        <dbReference type="EMBL" id="GAA2074465.1"/>
    </source>
</evidence>
<keyword evidence="9" id="KW-0238">DNA-binding</keyword>
<evidence type="ECO:0000256" key="15">
    <source>
        <dbReference type="PROSITE-ProRule" id="PRU00391"/>
    </source>
</evidence>
<keyword evidence="10" id="KW-0234">DNA repair</keyword>